<name>A0A2S7T9H9_9FLAO</name>
<sequence>MASLLSTKRLDTPNKNHLLAAGIGVVDYDAISIQLTPPDLKSITSDKPLTHLLFTSQNGFLGFKLAFDQLDLVTQSRWQLSVFCVGEGTASIIREAGFQVREYFENAQSLGERIPNNKGIRCCYFSGNLRRENLLKELSSRNIYFIERRSYQTVLKPKTFERSFDAILFFSPSGVQSFTQNNTLKEAMAICIGSTTAAEIQNHTEKYIVAPKPTITQVILQSINYFKQLNGAD</sequence>
<dbReference type="PANTHER" id="PTHR12390:SF0">
    <property type="entry name" value="UROPORPHYRINOGEN-III SYNTHASE"/>
    <property type="match status" value="1"/>
</dbReference>
<dbReference type="GO" id="GO:0005829">
    <property type="term" value="C:cytosol"/>
    <property type="evidence" value="ECO:0007669"/>
    <property type="project" value="TreeGrafter"/>
</dbReference>
<evidence type="ECO:0000259" key="1">
    <source>
        <dbReference type="Pfam" id="PF02602"/>
    </source>
</evidence>
<dbReference type="InterPro" id="IPR039793">
    <property type="entry name" value="UROS/Hem4"/>
</dbReference>
<dbReference type="InterPro" id="IPR036108">
    <property type="entry name" value="4pyrrol_syn_uPrphyn_synt_sf"/>
</dbReference>
<evidence type="ECO:0000313" key="3">
    <source>
        <dbReference type="Proteomes" id="UP000239366"/>
    </source>
</evidence>
<reference evidence="3" key="1">
    <citation type="submission" date="2016-11" db="EMBL/GenBank/DDBJ databases">
        <title>Trade-off between light-utilization and light-protection in marine flavobacteria.</title>
        <authorList>
            <person name="Kumagai Y."/>
            <person name="Yoshizawa S."/>
            <person name="Kogure K."/>
        </authorList>
    </citation>
    <scope>NUCLEOTIDE SEQUENCE [LARGE SCALE GENOMIC DNA]</scope>
    <source>
        <strain evidence="3">SG-18</strain>
    </source>
</reference>
<dbReference type="EMBL" id="MQVX01000001">
    <property type="protein sequence ID" value="PQJ16167.1"/>
    <property type="molecule type" value="Genomic_DNA"/>
</dbReference>
<dbReference type="PANTHER" id="PTHR12390">
    <property type="entry name" value="UROPORPHYRINOGEN III SYNTHASE"/>
    <property type="match status" value="1"/>
</dbReference>
<dbReference type="Gene3D" id="3.40.50.10090">
    <property type="match status" value="2"/>
</dbReference>
<dbReference type="Proteomes" id="UP000239366">
    <property type="component" value="Unassembled WGS sequence"/>
</dbReference>
<organism evidence="2 3">
    <name type="scientific">Aureicoccus marinus</name>
    <dbReference type="NCBI Taxonomy" id="754435"/>
    <lineage>
        <taxon>Bacteria</taxon>
        <taxon>Pseudomonadati</taxon>
        <taxon>Bacteroidota</taxon>
        <taxon>Flavobacteriia</taxon>
        <taxon>Flavobacteriales</taxon>
        <taxon>Flavobacteriaceae</taxon>
        <taxon>Aureicoccus</taxon>
    </lineage>
</organism>
<dbReference type="Pfam" id="PF02602">
    <property type="entry name" value="HEM4"/>
    <property type="match status" value="1"/>
</dbReference>
<dbReference type="GO" id="GO:0006780">
    <property type="term" value="P:uroporphyrinogen III biosynthetic process"/>
    <property type="evidence" value="ECO:0007669"/>
    <property type="project" value="InterPro"/>
</dbReference>
<protein>
    <recommendedName>
        <fullName evidence="1">Tetrapyrrole biosynthesis uroporphyrinogen III synthase domain-containing protein</fullName>
    </recommendedName>
</protein>
<keyword evidence="3" id="KW-1185">Reference proteome</keyword>
<dbReference type="SUPFAM" id="SSF69618">
    <property type="entry name" value="HemD-like"/>
    <property type="match status" value="1"/>
</dbReference>
<comment type="caution">
    <text evidence="2">The sequence shown here is derived from an EMBL/GenBank/DDBJ whole genome shotgun (WGS) entry which is preliminary data.</text>
</comment>
<dbReference type="GO" id="GO:0004852">
    <property type="term" value="F:uroporphyrinogen-III synthase activity"/>
    <property type="evidence" value="ECO:0007669"/>
    <property type="project" value="InterPro"/>
</dbReference>
<dbReference type="OrthoDB" id="1523900at2"/>
<dbReference type="InterPro" id="IPR003754">
    <property type="entry name" value="4pyrrol_synth_uPrphyn_synth"/>
</dbReference>
<accession>A0A2S7T9H9</accession>
<feature type="domain" description="Tetrapyrrole biosynthesis uroporphyrinogen III synthase" evidence="1">
    <location>
        <begin position="49"/>
        <end position="217"/>
    </location>
</feature>
<gene>
    <name evidence="2" type="ORF">BST99_10900</name>
</gene>
<dbReference type="CDD" id="cd06578">
    <property type="entry name" value="HemD"/>
    <property type="match status" value="1"/>
</dbReference>
<dbReference type="RefSeq" id="WP_105001841.1">
    <property type="nucleotide sequence ID" value="NZ_MQVX01000001.1"/>
</dbReference>
<dbReference type="AlphaFoldDB" id="A0A2S7T9H9"/>
<evidence type="ECO:0000313" key="2">
    <source>
        <dbReference type="EMBL" id="PQJ16167.1"/>
    </source>
</evidence>
<proteinExistence type="predicted"/>